<dbReference type="Gene3D" id="3.40.50.300">
    <property type="entry name" value="P-loop containing nucleotide triphosphate hydrolases"/>
    <property type="match status" value="1"/>
</dbReference>
<evidence type="ECO:0000259" key="5">
    <source>
        <dbReference type="PROSITE" id="PS50893"/>
    </source>
</evidence>
<dbReference type="GO" id="GO:0005524">
    <property type="term" value="F:ATP binding"/>
    <property type="evidence" value="ECO:0007669"/>
    <property type="project" value="UniProtKB-KW"/>
</dbReference>
<dbReference type="GO" id="GO:0016887">
    <property type="term" value="F:ATP hydrolysis activity"/>
    <property type="evidence" value="ECO:0007669"/>
    <property type="project" value="InterPro"/>
</dbReference>
<reference evidence="6 7" key="1">
    <citation type="submission" date="2006-12" db="EMBL/GenBank/DDBJ databases">
        <title>Complete sequence of Chlorobium phaeobacteroides DSM 266.</title>
        <authorList>
            <consortium name="US DOE Joint Genome Institute"/>
            <person name="Copeland A."/>
            <person name="Lucas S."/>
            <person name="Lapidus A."/>
            <person name="Barry K."/>
            <person name="Detter J.C."/>
            <person name="Glavina del Rio T."/>
            <person name="Hammon N."/>
            <person name="Israni S."/>
            <person name="Pitluck S."/>
            <person name="Goltsman E."/>
            <person name="Schmutz J."/>
            <person name="Larimer F."/>
            <person name="Land M."/>
            <person name="Hauser L."/>
            <person name="Mikhailova N."/>
            <person name="Li T."/>
            <person name="Overmann J."/>
            <person name="Bryant D.A."/>
            <person name="Richardson P."/>
        </authorList>
    </citation>
    <scope>NUCLEOTIDE SEQUENCE [LARGE SCALE GENOMIC DNA]</scope>
    <source>
        <strain evidence="6 7">DSM 266</strain>
    </source>
</reference>
<dbReference type="KEGG" id="cph:Cpha266_1041"/>
<dbReference type="SUPFAM" id="SSF52540">
    <property type="entry name" value="P-loop containing nucleoside triphosphate hydrolases"/>
    <property type="match status" value="1"/>
</dbReference>
<dbReference type="Proteomes" id="UP000008701">
    <property type="component" value="Chromosome"/>
</dbReference>
<dbReference type="InterPro" id="IPR003439">
    <property type="entry name" value="ABC_transporter-like_ATP-bd"/>
</dbReference>
<keyword evidence="4 6" id="KW-0067">ATP-binding</keyword>
<accession>A1BFB1</accession>
<protein>
    <submittedName>
        <fullName evidence="6">Phosphate ABC transporter ATP-binding protein, PhoT family</fullName>
    </submittedName>
</protein>
<dbReference type="EMBL" id="CP000492">
    <property type="protein sequence ID" value="ABL65088.1"/>
    <property type="molecule type" value="Genomic_DNA"/>
</dbReference>
<dbReference type="InterPro" id="IPR005670">
    <property type="entry name" value="PstB-like"/>
</dbReference>
<dbReference type="PANTHER" id="PTHR43423">
    <property type="entry name" value="ABC TRANSPORTER I FAMILY MEMBER 17"/>
    <property type="match status" value="1"/>
</dbReference>
<name>A1BFB1_CHLPD</name>
<feature type="domain" description="ABC transporter" evidence="5">
    <location>
        <begin position="38"/>
        <end position="279"/>
    </location>
</feature>
<evidence type="ECO:0000313" key="6">
    <source>
        <dbReference type="EMBL" id="ABL65088.1"/>
    </source>
</evidence>
<evidence type="ECO:0000256" key="2">
    <source>
        <dbReference type="ARBA" id="ARBA00022592"/>
    </source>
</evidence>
<dbReference type="SMART" id="SM00382">
    <property type="entry name" value="AAA"/>
    <property type="match status" value="1"/>
</dbReference>
<dbReference type="STRING" id="290317.Cpha266_1041"/>
<gene>
    <name evidence="6" type="ordered locus">Cpha266_1041</name>
</gene>
<dbReference type="GO" id="GO:0035435">
    <property type="term" value="P:phosphate ion transmembrane transport"/>
    <property type="evidence" value="ECO:0007669"/>
    <property type="project" value="InterPro"/>
</dbReference>
<evidence type="ECO:0000256" key="4">
    <source>
        <dbReference type="ARBA" id="ARBA00022840"/>
    </source>
</evidence>
<proteinExistence type="predicted"/>
<dbReference type="PROSITE" id="PS50893">
    <property type="entry name" value="ABC_TRANSPORTER_2"/>
    <property type="match status" value="1"/>
</dbReference>
<dbReference type="InterPro" id="IPR017871">
    <property type="entry name" value="ABC_transporter-like_CS"/>
</dbReference>
<dbReference type="Pfam" id="PF00005">
    <property type="entry name" value="ABC_tran"/>
    <property type="match status" value="1"/>
</dbReference>
<keyword evidence="1" id="KW-0813">Transport</keyword>
<dbReference type="CDD" id="cd03260">
    <property type="entry name" value="ABC_PstB_phosphate_transporter"/>
    <property type="match status" value="1"/>
</dbReference>
<evidence type="ECO:0000256" key="3">
    <source>
        <dbReference type="ARBA" id="ARBA00022741"/>
    </source>
</evidence>
<dbReference type="GO" id="GO:0016020">
    <property type="term" value="C:membrane"/>
    <property type="evidence" value="ECO:0007669"/>
    <property type="project" value="InterPro"/>
</dbReference>
<dbReference type="GO" id="GO:0005315">
    <property type="term" value="F:phosphate transmembrane transporter activity"/>
    <property type="evidence" value="ECO:0007669"/>
    <property type="project" value="InterPro"/>
</dbReference>
<dbReference type="AlphaFoldDB" id="A1BFB1"/>
<dbReference type="HOGENOM" id="CLU_000604_1_22_10"/>
<keyword evidence="7" id="KW-1185">Reference proteome</keyword>
<evidence type="ECO:0000313" key="7">
    <source>
        <dbReference type="Proteomes" id="UP000008701"/>
    </source>
</evidence>
<dbReference type="PROSITE" id="PS00211">
    <property type="entry name" value="ABC_TRANSPORTER_1"/>
    <property type="match status" value="1"/>
</dbReference>
<sequence>MTADARDTSSRTPEAQATRDIYLPPERKKVSEGGVPHVIAKNFSIYYGEFEAVKKVNVDILSKYVTAIIGPSGCGKSTFLRSINRMNDLIPSCHTTGGLLFDGEDIYGKFTDEVLLRKKIGMVFQKPNPFPKSIFENIAYGPKLHGIQDKKALAEIVERSLRKAALWDEVSDRLDKNALGLSGGQQQRLCVARTLAVEPEILLLDEPTSALDPKATAKIEDLIQELRGSYTIMIVTHNMQQASRVSDFTMFFYEGVLVEHAPTAQLFTNPKDRMTEDYITGRFS</sequence>
<organism evidence="6 7">
    <name type="scientific">Chlorobium phaeobacteroides (strain DSM 266 / SMG 266 / 2430)</name>
    <dbReference type="NCBI Taxonomy" id="290317"/>
    <lineage>
        <taxon>Bacteria</taxon>
        <taxon>Pseudomonadati</taxon>
        <taxon>Chlorobiota</taxon>
        <taxon>Chlorobiia</taxon>
        <taxon>Chlorobiales</taxon>
        <taxon>Chlorobiaceae</taxon>
        <taxon>Chlorobium/Pelodictyon group</taxon>
        <taxon>Chlorobium</taxon>
    </lineage>
</organism>
<dbReference type="InterPro" id="IPR027417">
    <property type="entry name" value="P-loop_NTPase"/>
</dbReference>
<keyword evidence="2" id="KW-0592">Phosphate transport</keyword>
<keyword evidence="3" id="KW-0547">Nucleotide-binding</keyword>
<dbReference type="NCBIfam" id="TIGR00972">
    <property type="entry name" value="3a0107s01c2"/>
    <property type="match status" value="1"/>
</dbReference>
<dbReference type="eggNOG" id="COG1117">
    <property type="taxonomic scope" value="Bacteria"/>
</dbReference>
<evidence type="ECO:0000256" key="1">
    <source>
        <dbReference type="ARBA" id="ARBA00022448"/>
    </source>
</evidence>
<dbReference type="InterPro" id="IPR003593">
    <property type="entry name" value="AAA+_ATPase"/>
</dbReference>
<dbReference type="PANTHER" id="PTHR43423:SF1">
    <property type="entry name" value="ABC TRANSPORTER I FAMILY MEMBER 17"/>
    <property type="match status" value="1"/>
</dbReference>